<evidence type="ECO:0000256" key="1">
    <source>
        <dbReference type="ARBA" id="ARBA00009986"/>
    </source>
</evidence>
<dbReference type="InterPro" id="IPR016162">
    <property type="entry name" value="Ald_DH_N"/>
</dbReference>
<dbReference type="GO" id="GO:0006081">
    <property type="term" value="P:aldehyde metabolic process"/>
    <property type="evidence" value="ECO:0007669"/>
    <property type="project" value="InterPro"/>
</dbReference>
<evidence type="ECO:0000259" key="8">
    <source>
        <dbReference type="Pfam" id="PF00171"/>
    </source>
</evidence>
<evidence type="ECO:0000256" key="3">
    <source>
        <dbReference type="ARBA" id="ARBA00023027"/>
    </source>
</evidence>
<dbReference type="GO" id="GO:0004029">
    <property type="term" value="F:aldehyde dehydrogenase (NAD+) activity"/>
    <property type="evidence" value="ECO:0007669"/>
    <property type="project" value="TreeGrafter"/>
</dbReference>
<evidence type="ECO:0000313" key="9">
    <source>
        <dbReference type="EMBL" id="KAF9952711.1"/>
    </source>
</evidence>
<dbReference type="EMBL" id="JAAAHY010001101">
    <property type="protein sequence ID" value="KAF9952711.1"/>
    <property type="molecule type" value="Genomic_DNA"/>
</dbReference>
<dbReference type="Gene3D" id="3.40.309.10">
    <property type="entry name" value="Aldehyde Dehydrogenase, Chain A, domain 2"/>
    <property type="match status" value="1"/>
</dbReference>
<dbReference type="InterPro" id="IPR016160">
    <property type="entry name" value="Ald_DH_CS_CYS"/>
</dbReference>
<evidence type="ECO:0000256" key="5">
    <source>
        <dbReference type="PIRSR" id="PIRSR036492-1"/>
    </source>
</evidence>
<dbReference type="OrthoDB" id="440325at2759"/>
<comment type="similarity">
    <text evidence="1 4 7">Belongs to the aldehyde dehydrogenase family.</text>
</comment>
<comment type="caution">
    <text evidence="9">The sequence shown here is derived from an EMBL/GenBank/DDBJ whole genome shotgun (WGS) entry which is preliminary data.</text>
</comment>
<keyword evidence="3" id="KW-0520">NAD</keyword>
<dbReference type="PROSITE" id="PS00687">
    <property type="entry name" value="ALDEHYDE_DEHYDR_GLU"/>
    <property type="match status" value="1"/>
</dbReference>
<feature type="active site" evidence="5">
    <location>
        <position position="252"/>
    </location>
</feature>
<name>A0A9P6IXR3_MORAP</name>
<dbReference type="InterPro" id="IPR015590">
    <property type="entry name" value="Aldehyde_DH_dom"/>
</dbReference>
<dbReference type="GO" id="GO:0005737">
    <property type="term" value="C:cytoplasm"/>
    <property type="evidence" value="ECO:0007669"/>
    <property type="project" value="TreeGrafter"/>
</dbReference>
<evidence type="ECO:0000313" key="10">
    <source>
        <dbReference type="Proteomes" id="UP000738359"/>
    </source>
</evidence>
<dbReference type="FunFam" id="3.40.309.10:FF:000025">
    <property type="entry name" value="Aldehyde dehydrogenase"/>
    <property type="match status" value="1"/>
</dbReference>
<evidence type="ECO:0000256" key="6">
    <source>
        <dbReference type="PROSITE-ProRule" id="PRU10007"/>
    </source>
</evidence>
<dbReference type="InterPro" id="IPR012394">
    <property type="entry name" value="Aldehyde_DH_NAD(P)"/>
</dbReference>
<dbReference type="FunFam" id="3.40.605.10:FF:000004">
    <property type="entry name" value="Aldehyde dehydrogenase"/>
    <property type="match status" value="1"/>
</dbReference>
<dbReference type="PANTHER" id="PTHR43570">
    <property type="entry name" value="ALDEHYDE DEHYDROGENASE"/>
    <property type="match status" value="1"/>
</dbReference>
<dbReference type="AlphaFoldDB" id="A0A9P6IXR3"/>
<dbReference type="InterPro" id="IPR016161">
    <property type="entry name" value="Ald_DH/histidinol_DH"/>
</dbReference>
<evidence type="ECO:0000256" key="2">
    <source>
        <dbReference type="ARBA" id="ARBA00023002"/>
    </source>
</evidence>
<organism evidence="9 10">
    <name type="scientific">Mortierella alpina</name>
    <name type="common">Oleaginous fungus</name>
    <name type="synonym">Mortierella renispora</name>
    <dbReference type="NCBI Taxonomy" id="64518"/>
    <lineage>
        <taxon>Eukaryota</taxon>
        <taxon>Fungi</taxon>
        <taxon>Fungi incertae sedis</taxon>
        <taxon>Mucoromycota</taxon>
        <taxon>Mortierellomycotina</taxon>
        <taxon>Mortierellomycetes</taxon>
        <taxon>Mortierellales</taxon>
        <taxon>Mortierellaceae</taxon>
        <taxon>Mortierella</taxon>
    </lineage>
</organism>
<sequence>MTDLTYTPLGDITKIVQDLRATFNSGLTKPLAYRKEQLKGLHNLMDENEKLIREASFLDLHKHPQELVVGETGIGKQECVEAIKNLDAWAAPHYVKTGILNKMDAPHIRKEPLGMVLIIGAWNYPLNLLLAPAVGAIAAGNTIVLKPSEVAPHTAALLTRLLPLYLDSRSYRIVNGAADETTALLEHKFDHIFYTGSGSIGKIIMGAAAKQLTPVTLELGGKSPAFVTKDVDVSTAARRLTWGKFFNCGQTCIAPDYIIIERGIEQEFVKQMQAHLKEFYGASAQTSESYGRVVNRNHFHRLKKVLDNSKGTVVIGGETQEDDLYIAPTVVLDVQPGDSLLEAEIFGPLLPIMVVDSVQQGLDHVNAGDQPLALYVFSNNRKTSDFILDHTRSGGAVVNDVLVQFGVSTLPFGGTGPSGIGNYHGQRSFDTFSHERGTIIKSLGMERVNNIRYPPYSEKKIGWIQWILYDKLKYSPNAANPGADKAKL</sequence>
<reference evidence="9" key="1">
    <citation type="journal article" date="2020" name="Fungal Divers.">
        <title>Resolving the Mortierellaceae phylogeny through synthesis of multi-gene phylogenetics and phylogenomics.</title>
        <authorList>
            <person name="Vandepol N."/>
            <person name="Liber J."/>
            <person name="Desiro A."/>
            <person name="Na H."/>
            <person name="Kennedy M."/>
            <person name="Barry K."/>
            <person name="Grigoriev I.V."/>
            <person name="Miller A.N."/>
            <person name="O'Donnell K."/>
            <person name="Stajich J.E."/>
            <person name="Bonito G."/>
        </authorList>
    </citation>
    <scope>NUCLEOTIDE SEQUENCE</scope>
    <source>
        <strain evidence="9">CK1249</strain>
    </source>
</reference>
<dbReference type="InterPro" id="IPR029510">
    <property type="entry name" value="Ald_DH_CS_GLU"/>
</dbReference>
<feature type="domain" description="Aldehyde dehydrogenase" evidence="8">
    <location>
        <begin position="11"/>
        <end position="434"/>
    </location>
</feature>
<keyword evidence="2 4" id="KW-0560">Oxidoreductase</keyword>
<dbReference type="Pfam" id="PF00171">
    <property type="entry name" value="Aldedh"/>
    <property type="match status" value="1"/>
</dbReference>
<dbReference type="SUPFAM" id="SSF53720">
    <property type="entry name" value="ALDH-like"/>
    <property type="match status" value="1"/>
</dbReference>
<protein>
    <recommendedName>
        <fullName evidence="4">Aldehyde dehydrogenase</fullName>
    </recommendedName>
</protein>
<dbReference type="Proteomes" id="UP000738359">
    <property type="component" value="Unassembled WGS sequence"/>
</dbReference>
<accession>A0A9P6IXR3</accession>
<dbReference type="InterPro" id="IPR016163">
    <property type="entry name" value="Ald_DH_C"/>
</dbReference>
<dbReference type="PIRSF" id="PIRSF036492">
    <property type="entry name" value="ALDH"/>
    <property type="match status" value="1"/>
</dbReference>
<proteinExistence type="inferred from homology"/>
<keyword evidence="10" id="KW-1185">Reference proteome</keyword>
<gene>
    <name evidence="9" type="primary">ALDH3B2_1</name>
    <name evidence="9" type="ORF">BGZ70_000534</name>
</gene>
<dbReference type="PROSITE" id="PS00070">
    <property type="entry name" value="ALDEHYDE_DEHYDR_CYS"/>
    <property type="match status" value="1"/>
</dbReference>
<dbReference type="PANTHER" id="PTHR43570:SF16">
    <property type="entry name" value="ALDEHYDE DEHYDROGENASE TYPE III, ISOFORM Q"/>
    <property type="match status" value="1"/>
</dbReference>
<evidence type="ECO:0000256" key="4">
    <source>
        <dbReference type="PIRNR" id="PIRNR036492"/>
    </source>
</evidence>
<feature type="active site" evidence="5 6">
    <location>
        <position position="218"/>
    </location>
</feature>
<evidence type="ECO:0000256" key="7">
    <source>
        <dbReference type="RuleBase" id="RU003345"/>
    </source>
</evidence>
<dbReference type="Gene3D" id="3.40.605.10">
    <property type="entry name" value="Aldehyde Dehydrogenase, Chain A, domain 1"/>
    <property type="match status" value="1"/>
</dbReference>